<dbReference type="EMBL" id="KZ305086">
    <property type="protein sequence ID" value="PIA28533.1"/>
    <property type="molecule type" value="Genomic_DNA"/>
</dbReference>
<feature type="region of interest" description="Disordered" evidence="1">
    <location>
        <begin position="1"/>
        <end position="41"/>
    </location>
</feature>
<sequence length="150" mass="17611">MLLKSMGKLKPITNPPTARPHTRGWERQRTNNDPNIQNIDEQKKTFFSSWKTCCCCEMTESRTQKRKRKENISDAPSMSTSRSKVPKLKNASLHMAEKKKKRKKEKKKKRKKEKKKKRKKEEEKDSKPNRTLSTSLLVMPSAIEKLLKTL</sequence>
<dbReference type="AlphaFoldDB" id="A0A2G5CBA0"/>
<keyword evidence="3" id="KW-1185">Reference proteome</keyword>
<name>A0A2G5CBA0_AQUCA</name>
<accession>A0A2G5CBA0</accession>
<evidence type="ECO:0000313" key="3">
    <source>
        <dbReference type="Proteomes" id="UP000230069"/>
    </source>
</evidence>
<dbReference type="Proteomes" id="UP000230069">
    <property type="component" value="Unassembled WGS sequence"/>
</dbReference>
<evidence type="ECO:0000313" key="2">
    <source>
        <dbReference type="EMBL" id="PIA28533.1"/>
    </source>
</evidence>
<feature type="compositionally biased region" description="Basic residues" evidence="1">
    <location>
        <begin position="97"/>
        <end position="119"/>
    </location>
</feature>
<dbReference type="OrthoDB" id="1984520at2759"/>
<feature type="compositionally biased region" description="Polar residues" evidence="1">
    <location>
        <begin position="31"/>
        <end position="41"/>
    </location>
</feature>
<dbReference type="InParanoid" id="A0A2G5CBA0"/>
<reference evidence="2 3" key="1">
    <citation type="submission" date="2017-09" db="EMBL/GenBank/DDBJ databases">
        <title>WGS assembly of Aquilegia coerulea Goldsmith.</title>
        <authorList>
            <person name="Hodges S."/>
            <person name="Kramer E."/>
            <person name="Nordborg M."/>
            <person name="Tomkins J."/>
            <person name="Borevitz J."/>
            <person name="Derieg N."/>
            <person name="Yan J."/>
            <person name="Mihaltcheva S."/>
            <person name="Hayes R.D."/>
            <person name="Rokhsar D."/>
        </authorList>
    </citation>
    <scope>NUCLEOTIDE SEQUENCE [LARGE SCALE GENOMIC DNA]</scope>
    <source>
        <strain evidence="3">cv. Goldsmith</strain>
    </source>
</reference>
<evidence type="ECO:0000256" key="1">
    <source>
        <dbReference type="SAM" id="MobiDB-lite"/>
    </source>
</evidence>
<organism evidence="2 3">
    <name type="scientific">Aquilegia coerulea</name>
    <name type="common">Rocky mountain columbine</name>
    <dbReference type="NCBI Taxonomy" id="218851"/>
    <lineage>
        <taxon>Eukaryota</taxon>
        <taxon>Viridiplantae</taxon>
        <taxon>Streptophyta</taxon>
        <taxon>Embryophyta</taxon>
        <taxon>Tracheophyta</taxon>
        <taxon>Spermatophyta</taxon>
        <taxon>Magnoliopsida</taxon>
        <taxon>Ranunculales</taxon>
        <taxon>Ranunculaceae</taxon>
        <taxon>Thalictroideae</taxon>
        <taxon>Aquilegia</taxon>
    </lineage>
</organism>
<gene>
    <name evidence="2" type="ORF">AQUCO_06900062v1</name>
</gene>
<proteinExistence type="predicted"/>
<protein>
    <submittedName>
        <fullName evidence="2">Uncharacterized protein</fullName>
    </submittedName>
</protein>
<feature type="region of interest" description="Disordered" evidence="1">
    <location>
        <begin position="60"/>
        <end position="138"/>
    </location>
</feature>
<feature type="compositionally biased region" description="Polar residues" evidence="1">
    <location>
        <begin position="74"/>
        <end position="83"/>
    </location>
</feature>